<organism evidence="3">
    <name type="scientific">Psilocybe cubensis</name>
    <name type="common">Psychedelic mushroom</name>
    <name type="synonym">Stropharia cubensis</name>
    <dbReference type="NCBI Taxonomy" id="181762"/>
    <lineage>
        <taxon>Eukaryota</taxon>
        <taxon>Fungi</taxon>
        <taxon>Dikarya</taxon>
        <taxon>Basidiomycota</taxon>
        <taxon>Agaricomycotina</taxon>
        <taxon>Agaricomycetes</taxon>
        <taxon>Agaricomycetidae</taxon>
        <taxon>Agaricales</taxon>
        <taxon>Agaricineae</taxon>
        <taxon>Strophariaceae</taxon>
        <taxon>Psilocybe</taxon>
    </lineage>
</organism>
<reference evidence="3" key="1">
    <citation type="submission" date="2021-02" db="EMBL/GenBank/DDBJ databases">
        <title>Psilocybe cubensis genome.</title>
        <authorList>
            <person name="Mckernan K.J."/>
            <person name="Crawford S."/>
            <person name="Trippe A."/>
            <person name="Kane L.T."/>
            <person name="Mclaughlin S."/>
        </authorList>
    </citation>
    <scope>NUCLEOTIDE SEQUENCE [LARGE SCALE GENOMIC DNA]</scope>
    <source>
        <strain evidence="3">MGC-MH-2018</strain>
    </source>
</reference>
<gene>
    <name evidence="3" type="ORF">JR316_010326</name>
</gene>
<dbReference type="SUPFAM" id="SSF75304">
    <property type="entry name" value="Amidase signature (AS) enzymes"/>
    <property type="match status" value="1"/>
</dbReference>
<dbReference type="InterPro" id="IPR036928">
    <property type="entry name" value="AS_sf"/>
</dbReference>
<sequence>MPTRLKNVSTIDPIAVTVNARAHKKHFWDYLVSKSPVLRSLALLVIIAYACLAFALHRGPITGRKLNLPDLYEATVLELQAGMDAGHFTSVDLVKAYFARIEEVNLKGPTLRAVIEINPSALTEAARLDEERKKSGKRSLMHGIPMLLKDNIAAIGTNTTAGSYSLLGSIVPDDAGVVKRLRKAGSVILGKANLSEFARYRSALASGWSGIGGQCTNAYFPNADPCGSSSGSGVAASIGLAAVTLGTETAGSITCPSSYNNLAGIKPTLGLTSRAGVIPITEHQDTVGPMTRSMTDAAIVLSVIAGKDPNDNYTLSQPQDVPDFTKALNKDAFKGKRIGVPRHVFLNDSISGNHPSIAIAFEQALNTIRELGATIVDPADIPSAEEIMNSHNDSLIFAVDFKIQMNAYFEALIENPSGVRSVADLIAFNNAHPELEKPPGYESQSDFYEAEATQGRNETFWKQLAFDVELGATRGIDAALKAHNLDALVAPARGRTLMPAALAGYPIVTVPLGFLPDDVVPVPAGPTTVYPAPGVPFGLSFLGTAFSDFDLIGFGYAYEQRTRTRLARRAYPAAIPKTQLVDVIGKTTL</sequence>
<dbReference type="InterPro" id="IPR023631">
    <property type="entry name" value="Amidase_dom"/>
</dbReference>
<proteinExistence type="predicted"/>
<feature type="domain" description="Amidase" evidence="2">
    <location>
        <begin position="92"/>
        <end position="551"/>
    </location>
</feature>
<dbReference type="PANTHER" id="PTHR42678:SF34">
    <property type="entry name" value="OS04G0183300 PROTEIN"/>
    <property type="match status" value="1"/>
</dbReference>
<keyword evidence="1" id="KW-0812">Transmembrane</keyword>
<feature type="transmembrane region" description="Helical" evidence="1">
    <location>
        <begin position="37"/>
        <end position="56"/>
    </location>
</feature>
<evidence type="ECO:0000259" key="2">
    <source>
        <dbReference type="Pfam" id="PF01425"/>
    </source>
</evidence>
<dbReference type="EMBL" id="JAFIQS010000011">
    <property type="protein sequence ID" value="KAG5164685.1"/>
    <property type="molecule type" value="Genomic_DNA"/>
</dbReference>
<keyword evidence="1" id="KW-0472">Membrane</keyword>
<dbReference type="Pfam" id="PF01425">
    <property type="entry name" value="Amidase"/>
    <property type="match status" value="1"/>
</dbReference>
<dbReference type="AlphaFoldDB" id="A0A8H7XS50"/>
<name>A0A8H7XS50_PSICU</name>
<comment type="caution">
    <text evidence="3">The sequence shown here is derived from an EMBL/GenBank/DDBJ whole genome shotgun (WGS) entry which is preliminary data.</text>
</comment>
<protein>
    <recommendedName>
        <fullName evidence="2">Amidase domain-containing protein</fullName>
    </recommendedName>
</protein>
<dbReference type="PANTHER" id="PTHR42678">
    <property type="entry name" value="AMIDASE"/>
    <property type="match status" value="1"/>
</dbReference>
<keyword evidence="1" id="KW-1133">Transmembrane helix</keyword>
<accession>A0A8H7XS50</accession>
<dbReference type="Gene3D" id="3.90.1300.10">
    <property type="entry name" value="Amidase signature (AS) domain"/>
    <property type="match status" value="1"/>
</dbReference>
<evidence type="ECO:0000256" key="1">
    <source>
        <dbReference type="SAM" id="Phobius"/>
    </source>
</evidence>
<evidence type="ECO:0000313" key="3">
    <source>
        <dbReference type="EMBL" id="KAG5164685.1"/>
    </source>
</evidence>